<evidence type="ECO:0000256" key="3">
    <source>
        <dbReference type="ARBA" id="ARBA00023002"/>
    </source>
</evidence>
<sequence>MTAKRNIYWTICMEYDQDLLNAAFDIWQKSTAAPPPSAAPALDIQSLAPALRNKSAREGFGELFGIQGPDEPLLNLNVSATWTDEKDDEAVTSLTRKIVADIEELARNRGCYMPFKYMNYAHREQDVIGSYGFEKQAFLRGVSAKYDPQRVFQKLQTGPFKL</sequence>
<dbReference type="InterPro" id="IPR050416">
    <property type="entry name" value="FAD-linked_Oxidoreductase"/>
</dbReference>
<name>A0A2S6C038_9PEZI</name>
<keyword evidence="5" id="KW-1185">Reference proteome</keyword>
<protein>
    <recommendedName>
        <fullName evidence="6">Berberine/berberine-like domain-containing protein</fullName>
    </recommendedName>
</protein>
<organism evidence="4 5">
    <name type="scientific">Cercospora berteroae</name>
    <dbReference type="NCBI Taxonomy" id="357750"/>
    <lineage>
        <taxon>Eukaryota</taxon>
        <taxon>Fungi</taxon>
        <taxon>Dikarya</taxon>
        <taxon>Ascomycota</taxon>
        <taxon>Pezizomycotina</taxon>
        <taxon>Dothideomycetes</taxon>
        <taxon>Dothideomycetidae</taxon>
        <taxon>Mycosphaerellales</taxon>
        <taxon>Mycosphaerellaceae</taxon>
        <taxon>Cercospora</taxon>
    </lineage>
</organism>
<comment type="caution">
    <text evidence="4">The sequence shown here is derived from an EMBL/GenBank/DDBJ whole genome shotgun (WGS) entry which is preliminary data.</text>
</comment>
<proteinExistence type="predicted"/>
<reference evidence="5" key="1">
    <citation type="journal article" date="2017" name="bioRxiv">
        <title>Conservation of a gene cluster reveals novel cercosporin biosynthetic mechanisms and extends production to the genus Colletotrichum.</title>
        <authorList>
            <person name="de Jonge R."/>
            <person name="Ebert M.K."/>
            <person name="Huitt-Roehl C.R."/>
            <person name="Pal P."/>
            <person name="Suttle J.C."/>
            <person name="Spanner R.E."/>
            <person name="Neubauer J.D."/>
            <person name="Jurick W.M.II."/>
            <person name="Stott K.A."/>
            <person name="Secor G.A."/>
            <person name="Thomma B.P.H.J."/>
            <person name="Van de Peer Y."/>
            <person name="Townsend C.A."/>
            <person name="Bolton M.D."/>
        </authorList>
    </citation>
    <scope>NUCLEOTIDE SEQUENCE [LARGE SCALE GENOMIC DNA]</scope>
    <source>
        <strain evidence="5">CBS538.71</strain>
    </source>
</reference>
<gene>
    <name evidence="4" type="ORF">CBER1_11651</name>
</gene>
<keyword evidence="2" id="KW-0274">FAD</keyword>
<dbReference type="STRING" id="357750.A0A2S6C038"/>
<dbReference type="PANTHER" id="PTHR42973:SF22">
    <property type="entry name" value="FAD-BINDING PCMH-TYPE DOMAIN-CONTAINING PROTEIN-RELATED"/>
    <property type="match status" value="1"/>
</dbReference>
<evidence type="ECO:0000313" key="4">
    <source>
        <dbReference type="EMBL" id="PPJ53095.1"/>
    </source>
</evidence>
<accession>A0A2S6C038</accession>
<evidence type="ECO:0000256" key="2">
    <source>
        <dbReference type="ARBA" id="ARBA00022827"/>
    </source>
</evidence>
<dbReference type="EMBL" id="PNEN01001605">
    <property type="protein sequence ID" value="PPJ53095.1"/>
    <property type="molecule type" value="Genomic_DNA"/>
</dbReference>
<keyword evidence="3" id="KW-0560">Oxidoreductase</keyword>
<dbReference type="OrthoDB" id="2151789at2759"/>
<dbReference type="AlphaFoldDB" id="A0A2S6C038"/>
<dbReference type="GO" id="GO:0016491">
    <property type="term" value="F:oxidoreductase activity"/>
    <property type="evidence" value="ECO:0007669"/>
    <property type="project" value="UniProtKB-KW"/>
</dbReference>
<evidence type="ECO:0000256" key="1">
    <source>
        <dbReference type="ARBA" id="ARBA00022630"/>
    </source>
</evidence>
<dbReference type="Proteomes" id="UP000237631">
    <property type="component" value="Unassembled WGS sequence"/>
</dbReference>
<evidence type="ECO:0008006" key="6">
    <source>
        <dbReference type="Google" id="ProtNLM"/>
    </source>
</evidence>
<dbReference type="PANTHER" id="PTHR42973">
    <property type="entry name" value="BINDING OXIDOREDUCTASE, PUTATIVE (AFU_ORTHOLOGUE AFUA_1G17690)-RELATED"/>
    <property type="match status" value="1"/>
</dbReference>
<evidence type="ECO:0000313" key="5">
    <source>
        <dbReference type="Proteomes" id="UP000237631"/>
    </source>
</evidence>
<keyword evidence="1" id="KW-0285">Flavoprotein</keyword>